<keyword evidence="2" id="KW-0812">Transmembrane</keyword>
<evidence type="ECO:0000256" key="2">
    <source>
        <dbReference type="SAM" id="Phobius"/>
    </source>
</evidence>
<feature type="compositionally biased region" description="Polar residues" evidence="1">
    <location>
        <begin position="385"/>
        <end position="394"/>
    </location>
</feature>
<protein>
    <recommendedName>
        <fullName evidence="5">PEGA domain-containing protein</fullName>
    </recommendedName>
</protein>
<accession>A0A806KLL1</accession>
<keyword evidence="2" id="KW-1133">Transmembrane helix</keyword>
<reference evidence="4" key="1">
    <citation type="submission" date="2012-03" db="EMBL/GenBank/DDBJ databases">
        <title>Functional metagenomics reveals considerable lignocellulase gene clusters in the gut microbiome of a wood-feeding higher termite.</title>
        <authorList>
            <person name="Liu N."/>
        </authorList>
    </citation>
    <scope>NUCLEOTIDE SEQUENCE</scope>
</reference>
<keyword evidence="3" id="KW-0732">Signal</keyword>
<feature type="transmembrane region" description="Helical" evidence="2">
    <location>
        <begin position="461"/>
        <end position="480"/>
    </location>
</feature>
<feature type="signal peptide" evidence="3">
    <location>
        <begin position="1"/>
        <end position="17"/>
    </location>
</feature>
<evidence type="ECO:0000256" key="1">
    <source>
        <dbReference type="SAM" id="MobiDB-lite"/>
    </source>
</evidence>
<dbReference type="EMBL" id="JQ844296">
    <property type="protein sequence ID" value="AGS54406.1"/>
    <property type="molecule type" value="Genomic_DNA"/>
</dbReference>
<name>A0A806KLL1_9BACT</name>
<evidence type="ECO:0000313" key="4">
    <source>
        <dbReference type="EMBL" id="AGS54406.1"/>
    </source>
</evidence>
<evidence type="ECO:0008006" key="5">
    <source>
        <dbReference type="Google" id="ProtNLM"/>
    </source>
</evidence>
<dbReference type="AlphaFoldDB" id="A0A806KLL1"/>
<feature type="chain" id="PRO_5033040511" description="PEGA domain-containing protein" evidence="3">
    <location>
        <begin position="18"/>
        <end position="481"/>
    </location>
</feature>
<sequence>MKKILLMILIACFASFAQVKQTVAIVDSESGDDRISDKQLEDLTSEVREIAHKVFEGKNIVVLSKAEFIRRVGGGNIKNYVKECKESNCLADLGKKGKADYVAQAVIRSNRNNELEVIVEVYKTNYGVEGGVGNLQIGEGYKMDGKGTRYIVNITIDPPEADLSIGGEPVSCEKMPCKHTIAEGNAPMTVSLDQYETKDTVVKVSQNNQNISMKLKPNFGVLTVNPAFSDYIGSNSPWNLSLNNKNFSIFENRPFETRLQRNRYKGKITHECYEDVNFDIGIEIGKSEKFDMSDKLVLKSGGLVLEAERNGEPVVEPIFINGKRAGETPFSKEVPICSRIEIGNDRDVVNVQLKYKEDVKYIHTYDIPTDITQMDIPTDTGQRDIPTNISQSETKNSSKSAAAFWTALALDALGAGFVIYGVTQHFAAKKAHDDYMDMKSGTAEEFESAWKKVEDAKSNRTLFYVIGGVSLGLGIGVHIAF</sequence>
<feature type="transmembrane region" description="Helical" evidence="2">
    <location>
        <begin position="402"/>
        <end position="422"/>
    </location>
</feature>
<proteinExistence type="predicted"/>
<feature type="region of interest" description="Disordered" evidence="1">
    <location>
        <begin position="373"/>
        <end position="394"/>
    </location>
</feature>
<keyword evidence="2" id="KW-0472">Membrane</keyword>
<organism evidence="4">
    <name type="scientific">uncultured bacterium contig00104</name>
    <dbReference type="NCBI Taxonomy" id="1181571"/>
    <lineage>
        <taxon>Bacteria</taxon>
        <taxon>environmental samples</taxon>
    </lineage>
</organism>
<evidence type="ECO:0000256" key="3">
    <source>
        <dbReference type="SAM" id="SignalP"/>
    </source>
</evidence>